<dbReference type="AlphaFoldDB" id="A0A7M1LHA9"/>
<evidence type="ECO:0000313" key="4">
    <source>
        <dbReference type="Proteomes" id="UP000594749"/>
    </source>
</evidence>
<dbReference type="PANTHER" id="PTHR37423:SF2">
    <property type="entry name" value="MEMBRANE-BOUND LYTIC MUREIN TRANSGLYCOSYLASE C"/>
    <property type="match status" value="1"/>
</dbReference>
<accession>A0A7M1LHA9</accession>
<evidence type="ECO:0000313" key="3">
    <source>
        <dbReference type="EMBL" id="QOQ86885.1"/>
    </source>
</evidence>
<evidence type="ECO:0000259" key="2">
    <source>
        <dbReference type="Pfam" id="PF01464"/>
    </source>
</evidence>
<dbReference type="SUPFAM" id="SSF53955">
    <property type="entry name" value="Lysozyme-like"/>
    <property type="match status" value="1"/>
</dbReference>
<dbReference type="EMBL" id="CP063078">
    <property type="protein sequence ID" value="QOQ86885.1"/>
    <property type="molecule type" value="Genomic_DNA"/>
</dbReference>
<dbReference type="InterPro" id="IPR023346">
    <property type="entry name" value="Lysozyme-like_dom_sf"/>
</dbReference>
<dbReference type="InterPro" id="IPR008258">
    <property type="entry name" value="Transglycosylase_SLT_dom_1"/>
</dbReference>
<dbReference type="CDD" id="cd13401">
    <property type="entry name" value="Slt70-like"/>
    <property type="match status" value="1"/>
</dbReference>
<gene>
    <name evidence="3" type="ORF">IMC76_06620</name>
</gene>
<protein>
    <submittedName>
        <fullName evidence="3">Lytic transglycosylase domain-containing protein</fullName>
    </submittedName>
</protein>
<feature type="domain" description="Transglycosylase SLT" evidence="2">
    <location>
        <begin position="379"/>
        <end position="478"/>
    </location>
</feature>
<evidence type="ECO:0000256" key="1">
    <source>
        <dbReference type="ARBA" id="ARBA00007734"/>
    </source>
</evidence>
<dbReference type="Pfam" id="PF01464">
    <property type="entry name" value="SLT"/>
    <property type="match status" value="1"/>
</dbReference>
<dbReference type="Gene3D" id="1.10.530.10">
    <property type="match status" value="1"/>
</dbReference>
<reference evidence="3 4" key="1">
    <citation type="submission" date="2020-10" db="EMBL/GenBank/DDBJ databases">
        <title>Campylobacter and Helicobacter PacBio genomes.</title>
        <authorList>
            <person name="Lane C."/>
        </authorList>
    </citation>
    <scope>NUCLEOTIDE SEQUENCE [LARGE SCALE GENOMIC DNA]</scope>
    <source>
        <strain evidence="3 4">2016D-0077</strain>
    </source>
</reference>
<keyword evidence="4" id="KW-1185">Reference proteome</keyword>
<dbReference type="OrthoDB" id="5525175at2"/>
<dbReference type="RefSeq" id="WP_025803750.1">
    <property type="nucleotide sequence ID" value="NZ_CP053842.1"/>
</dbReference>
<comment type="similarity">
    <text evidence="1">Belongs to the transglycosylase Slt family.</text>
</comment>
<dbReference type="Proteomes" id="UP000594749">
    <property type="component" value="Chromosome"/>
</dbReference>
<dbReference type="PANTHER" id="PTHR37423">
    <property type="entry name" value="SOLUBLE LYTIC MUREIN TRANSGLYCOSYLASE-RELATED"/>
    <property type="match status" value="1"/>
</dbReference>
<name>A0A7M1LHA9_9BACT</name>
<sequence length="544" mass="61779">MIKKIVIFLSLVSFGVASVLSYEELKTKPKSLAKDYYIYRLMTEGNVNDKELKSLRSGVFRDRGKLKTALDKRIGSRTFYDKCKGVNAKNILDANLTCKLNRLGGVKFVSRLSPAVRNSLASELSSYPDVVNLLNGINSENPAKYFANTKNVKNFFSYFKSLDEKNRANKFNFALSPEFGAMLGSDSYFKTFITDAVVNQNLVTLRKSLIDINPANFDSQSSFYLGINAIKFKQDDKSVKFFNQAINSAKTSQDSDKANLWIYLVTSSEEALLKAANSKDLNMYSLYAKELTGNTNLNIVIPKPTKNSVAGYDEKSPFDWVNLKAKVKNTPKESLNELATKFDTKKTQGEYIYIKNIADGYPDNFYPTPFMEHIGTSDKQRQALILAIARQESRFIQSAISISYALGMMQFMPFVANDWASKHDFGNFDQDDVFKPEVAYKMANIHLDWLERYLYNPVFIAYAYNGGIGFTKRMITQRPLFKDGKYEPFLSMELVHYAESREYAKRVLANYVVYSSILNPSANISIIELINNLTNPAKTDSYRK</sequence>
<organism evidence="3 4">
    <name type="scientific">Campylobacter corcagiensis</name>
    <dbReference type="NCBI Taxonomy" id="1448857"/>
    <lineage>
        <taxon>Bacteria</taxon>
        <taxon>Pseudomonadati</taxon>
        <taxon>Campylobacterota</taxon>
        <taxon>Epsilonproteobacteria</taxon>
        <taxon>Campylobacterales</taxon>
        <taxon>Campylobacteraceae</taxon>
        <taxon>Campylobacter</taxon>
    </lineage>
</organism>
<proteinExistence type="inferred from homology"/>